<sequence>MGLFDKKKKEQEVNTKAAENLNIEDTDVTDKVDTSNRFFVLVEGVTSMLDGNGSIISGQLYGQLHKGDQVYLYQANAQVAECEIQAVEALVEEKTSIVDEAENTSVSLQLNLPDEVAVRKYAVITNLKPQEKVDPRVSIENPALAGIINGMVKFGKDNGFHATLAYWLSHGHFITPIKMDIEPELNENGVAKISKDTKIGFYMLKSQIKLTGTPEDKDSLVLPLFTDWASLRRWKNLAKDGQRVHTQILSFQDVYGMLKRGNVYSGIAVNPFNEVPCTLPIPYLDTITNTPGYKNDFGIKENGAGAVQEQKIPAGKRILLGVPKETEEVVAIRSKLEEYGQEHDDIKSISFLTKVEEDTKVVRHLVVLEFPEGYETENMKQHMEAIYKELNPLAQEIKQIEYAIKGRIKAIDDVVEQHEQQMLIYRAEK</sequence>
<dbReference type="InterPro" id="IPR009839">
    <property type="entry name" value="SseB_N"/>
</dbReference>
<dbReference type="Pfam" id="PF07179">
    <property type="entry name" value="SseB"/>
    <property type="match status" value="1"/>
</dbReference>
<accession>A0A285S922</accession>
<feature type="domain" description="SseB protein N-terminal" evidence="1">
    <location>
        <begin position="207"/>
        <end position="282"/>
    </location>
</feature>
<gene>
    <name evidence="2" type="ORF">SAMN02910411_1803</name>
</gene>
<dbReference type="EMBL" id="OBMR01000005">
    <property type="protein sequence ID" value="SOC01788.1"/>
    <property type="molecule type" value="Genomic_DNA"/>
</dbReference>
<dbReference type="AlphaFoldDB" id="A0A285S922"/>
<protein>
    <submittedName>
        <fullName evidence="2">SseB protein N-terminal domain-containing protein</fullName>
    </submittedName>
</protein>
<reference evidence="2 3" key="1">
    <citation type="submission" date="2017-08" db="EMBL/GenBank/DDBJ databases">
        <authorList>
            <person name="de Groot N.N."/>
        </authorList>
    </citation>
    <scope>NUCLEOTIDE SEQUENCE [LARGE SCALE GENOMIC DNA]</scope>
    <source>
        <strain evidence="2 3">DSM 9787</strain>
    </source>
</reference>
<evidence type="ECO:0000313" key="3">
    <source>
        <dbReference type="Proteomes" id="UP000219563"/>
    </source>
</evidence>
<dbReference type="RefSeq" id="WP_097076217.1">
    <property type="nucleotide sequence ID" value="NZ_OBMR01000005.1"/>
</dbReference>
<organism evidence="2 3">
    <name type="scientific">Pseudobutyrivibrio ruminis DSM 9787</name>
    <dbReference type="NCBI Taxonomy" id="1123011"/>
    <lineage>
        <taxon>Bacteria</taxon>
        <taxon>Bacillati</taxon>
        <taxon>Bacillota</taxon>
        <taxon>Clostridia</taxon>
        <taxon>Lachnospirales</taxon>
        <taxon>Lachnospiraceae</taxon>
        <taxon>Pseudobutyrivibrio</taxon>
    </lineage>
</organism>
<evidence type="ECO:0000259" key="1">
    <source>
        <dbReference type="Pfam" id="PF07179"/>
    </source>
</evidence>
<proteinExistence type="predicted"/>
<evidence type="ECO:0000313" key="2">
    <source>
        <dbReference type="EMBL" id="SOC01788.1"/>
    </source>
</evidence>
<name>A0A285S922_9FIRM</name>
<dbReference type="Proteomes" id="UP000219563">
    <property type="component" value="Unassembled WGS sequence"/>
</dbReference>